<gene>
    <name evidence="1" type="ORF">CFK39_13245</name>
</gene>
<reference evidence="2" key="1">
    <citation type="submission" date="2017-07" db="EMBL/GenBank/DDBJ databases">
        <title>Brachybacterium sp. VR2415.</title>
        <authorList>
            <person name="Tak E.J."/>
            <person name="Bae J.-W."/>
        </authorList>
    </citation>
    <scope>NUCLEOTIDE SEQUENCE [LARGE SCALE GENOMIC DNA]</scope>
    <source>
        <strain evidence="2">VR2415</strain>
    </source>
</reference>
<name>A0A220UFX9_9MICO</name>
<sequence>MRRSEFAELADHVFGPALARTYTHDLVLEEIGGLSAAQALERGVAVRAVWNALCDAMDVPDSARWEIPAQQRRH</sequence>
<dbReference type="InterPro" id="IPR021408">
    <property type="entry name" value="DUF3046"/>
</dbReference>
<protein>
    <recommendedName>
        <fullName evidence="3">DUF3046 domain-containing protein</fullName>
    </recommendedName>
</protein>
<dbReference type="Pfam" id="PF11248">
    <property type="entry name" value="DUF3046"/>
    <property type="match status" value="1"/>
</dbReference>
<evidence type="ECO:0000313" key="2">
    <source>
        <dbReference type="Proteomes" id="UP000198398"/>
    </source>
</evidence>
<evidence type="ECO:0000313" key="1">
    <source>
        <dbReference type="EMBL" id="ASK66613.1"/>
    </source>
</evidence>
<accession>A0A220UFX9</accession>
<evidence type="ECO:0008006" key="3">
    <source>
        <dbReference type="Google" id="ProtNLM"/>
    </source>
</evidence>
<keyword evidence="2" id="KW-1185">Reference proteome</keyword>
<dbReference type="OrthoDB" id="3215033at2"/>
<organism evidence="1 2">
    <name type="scientific">Brachybacterium avium</name>
    <dbReference type="NCBI Taxonomy" id="2017485"/>
    <lineage>
        <taxon>Bacteria</taxon>
        <taxon>Bacillati</taxon>
        <taxon>Actinomycetota</taxon>
        <taxon>Actinomycetes</taxon>
        <taxon>Micrococcales</taxon>
        <taxon>Dermabacteraceae</taxon>
        <taxon>Brachybacterium</taxon>
    </lineage>
</organism>
<dbReference type="AlphaFoldDB" id="A0A220UFX9"/>
<dbReference type="RefSeq" id="WP_089065852.1">
    <property type="nucleotide sequence ID" value="NZ_CP022316.1"/>
</dbReference>
<dbReference type="EMBL" id="CP022316">
    <property type="protein sequence ID" value="ASK66613.1"/>
    <property type="molecule type" value="Genomic_DNA"/>
</dbReference>
<dbReference type="Proteomes" id="UP000198398">
    <property type="component" value="Chromosome"/>
</dbReference>
<proteinExistence type="predicted"/>
<dbReference type="KEGG" id="brv:CFK39_13245"/>